<evidence type="ECO:0000313" key="3">
    <source>
        <dbReference type="EMBL" id="GMI29855.1"/>
    </source>
</evidence>
<reference evidence="3 4" key="1">
    <citation type="journal article" date="2023" name="Commun. Biol.">
        <title>Genome analysis of Parmales, the sister group of diatoms, reveals the evolutionary specialization of diatoms from phago-mixotrophs to photoautotrophs.</title>
        <authorList>
            <person name="Ban H."/>
            <person name="Sato S."/>
            <person name="Yoshikawa S."/>
            <person name="Yamada K."/>
            <person name="Nakamura Y."/>
            <person name="Ichinomiya M."/>
            <person name="Sato N."/>
            <person name="Blanc-Mathieu R."/>
            <person name="Endo H."/>
            <person name="Kuwata A."/>
            <person name="Ogata H."/>
        </authorList>
    </citation>
    <scope>NUCLEOTIDE SEQUENCE [LARGE SCALE GENOMIC DNA]</scope>
</reference>
<dbReference type="PROSITE" id="PS50053">
    <property type="entry name" value="UBIQUITIN_2"/>
    <property type="match status" value="1"/>
</dbReference>
<dbReference type="PANTHER" id="PTHR47795">
    <property type="entry name" value="UBIQUITIN AND WLM DOMAIN-CONTAINING METALLOPROTEASE SPCC1442.07C"/>
    <property type="match status" value="1"/>
</dbReference>
<sequence length="423" mass="45757">MSALSVSYKGVKHVVSVAPEDRTTIAQLKEQLSGNSQAGDVNSRHIKQGKILSDDSQTLASVLRGSASSGKKPLKLMALGMTASEIAAYNESEASQMKQSSSVRDDMTPAGRLQAAQRIMQGRRLNQGARKGPAKQTGFGRMELLPMLPERAKAEAILGGLMGDPGIMACMEKRGWFVPVLAEMYPEGKVGVSDVCVMGLNMDKGQKILLRLRTDDLQGFRKMESIRKVLFHELTHNEISPHDDSFFQLMRVVEKECNTLDRPAGALGGDANPDLERELAPELEMLKQGYVGGSGRLGGDSAGASHLLPARVMAGTAAVQRLTKEEEEVVMNCGCGDSSVQHLAAERETTVVTGTTTEADLMGPLAKGDLCEYDARGAEGWVPATVNKVHFDDGPDKPYYTILFERGGEPVEKQTEAARLRRL</sequence>
<organism evidence="3 4">
    <name type="scientific">Tetraparma gracilis</name>
    <dbReference type="NCBI Taxonomy" id="2962635"/>
    <lineage>
        <taxon>Eukaryota</taxon>
        <taxon>Sar</taxon>
        <taxon>Stramenopiles</taxon>
        <taxon>Ochrophyta</taxon>
        <taxon>Bolidophyceae</taxon>
        <taxon>Parmales</taxon>
        <taxon>Triparmaceae</taxon>
        <taxon>Tetraparma</taxon>
    </lineage>
</organism>
<feature type="domain" description="WLM" evidence="2">
    <location>
        <begin position="130"/>
        <end position="323"/>
    </location>
</feature>
<dbReference type="PANTHER" id="PTHR47795:SF1">
    <property type="entry name" value="DNA-DEPENDENT METALLOPROTEASE WSS1 HOMOLOG 2"/>
    <property type="match status" value="1"/>
</dbReference>
<protein>
    <recommendedName>
        <fullName evidence="5">WLM domain-containing protein</fullName>
    </recommendedName>
</protein>
<evidence type="ECO:0000313" key="4">
    <source>
        <dbReference type="Proteomes" id="UP001165060"/>
    </source>
</evidence>
<gene>
    <name evidence="3" type="ORF">TeGR_g6603</name>
</gene>
<accession>A0ABQ6MPX6</accession>
<evidence type="ECO:0000259" key="2">
    <source>
        <dbReference type="PROSITE" id="PS51397"/>
    </source>
</evidence>
<proteinExistence type="predicted"/>
<feature type="domain" description="Ubiquitin-like" evidence="1">
    <location>
        <begin position="4"/>
        <end position="61"/>
    </location>
</feature>
<evidence type="ECO:0000259" key="1">
    <source>
        <dbReference type="PROSITE" id="PS50053"/>
    </source>
</evidence>
<dbReference type="Pfam" id="PF08325">
    <property type="entry name" value="WLM"/>
    <property type="match status" value="1"/>
</dbReference>
<dbReference type="EMBL" id="BRYB01000428">
    <property type="protein sequence ID" value="GMI29855.1"/>
    <property type="molecule type" value="Genomic_DNA"/>
</dbReference>
<dbReference type="InterPro" id="IPR013536">
    <property type="entry name" value="WLM_dom"/>
</dbReference>
<keyword evidence="4" id="KW-1185">Reference proteome</keyword>
<name>A0ABQ6MPX6_9STRA</name>
<dbReference type="Proteomes" id="UP001165060">
    <property type="component" value="Unassembled WGS sequence"/>
</dbReference>
<dbReference type="InterPro" id="IPR000626">
    <property type="entry name" value="Ubiquitin-like_dom"/>
</dbReference>
<comment type="caution">
    <text evidence="3">The sequence shown here is derived from an EMBL/GenBank/DDBJ whole genome shotgun (WGS) entry which is preliminary data.</text>
</comment>
<evidence type="ECO:0008006" key="5">
    <source>
        <dbReference type="Google" id="ProtNLM"/>
    </source>
</evidence>
<dbReference type="PROSITE" id="PS51397">
    <property type="entry name" value="WLM"/>
    <property type="match status" value="1"/>
</dbReference>